<gene>
    <name evidence="1" type="ORF">QJ048_13975</name>
</gene>
<dbReference type="EMBL" id="JASBRG010000007">
    <property type="protein sequence ID" value="MDI3320894.1"/>
    <property type="molecule type" value="Genomic_DNA"/>
</dbReference>
<evidence type="ECO:0000313" key="2">
    <source>
        <dbReference type="Proteomes" id="UP001226434"/>
    </source>
</evidence>
<protein>
    <submittedName>
        <fullName evidence="1">Uncharacterized protein</fullName>
    </submittedName>
</protein>
<sequence>MQTLFIPDVVHIDIIDQYGKPFRQTNILIGIQTFAKHKNDIDISPFLSDPNGRITIRRDDLKNRADIFTSYGLMDYVSIEDAKPEVNIYYWGNKKIDRCINYWSMLLKNKKTHKPTELEIKLLGHLSEELKKMEKRETEDLEIFSSCFNRTAEQDDDIILTRDSWDSPSSEKTYVVALHVGRKKGGS</sequence>
<organism evidence="1 2">
    <name type="scientific">Pinibacter soli</name>
    <dbReference type="NCBI Taxonomy" id="3044211"/>
    <lineage>
        <taxon>Bacteria</taxon>
        <taxon>Pseudomonadati</taxon>
        <taxon>Bacteroidota</taxon>
        <taxon>Chitinophagia</taxon>
        <taxon>Chitinophagales</taxon>
        <taxon>Chitinophagaceae</taxon>
        <taxon>Pinibacter</taxon>
    </lineage>
</organism>
<keyword evidence="2" id="KW-1185">Reference proteome</keyword>
<reference evidence="1 2" key="1">
    <citation type="submission" date="2023-05" db="EMBL/GenBank/DDBJ databases">
        <title>Genome sequence of Pinibacter sp. MAH-24.</title>
        <authorList>
            <person name="Huq M.A."/>
        </authorList>
    </citation>
    <scope>NUCLEOTIDE SEQUENCE [LARGE SCALE GENOMIC DNA]</scope>
    <source>
        <strain evidence="1 2">MAH-24</strain>
    </source>
</reference>
<dbReference type="RefSeq" id="WP_282334996.1">
    <property type="nucleotide sequence ID" value="NZ_JASBRG010000007.1"/>
</dbReference>
<accession>A0ABT6RG99</accession>
<dbReference type="Proteomes" id="UP001226434">
    <property type="component" value="Unassembled WGS sequence"/>
</dbReference>
<proteinExistence type="predicted"/>
<evidence type="ECO:0000313" key="1">
    <source>
        <dbReference type="EMBL" id="MDI3320894.1"/>
    </source>
</evidence>
<comment type="caution">
    <text evidence="1">The sequence shown here is derived from an EMBL/GenBank/DDBJ whole genome shotgun (WGS) entry which is preliminary data.</text>
</comment>
<name>A0ABT6RG99_9BACT</name>